<keyword evidence="1" id="KW-0732">Signal</keyword>
<dbReference type="Pfam" id="PF13145">
    <property type="entry name" value="Rotamase_2"/>
    <property type="match status" value="1"/>
</dbReference>
<dbReference type="PANTHER" id="PTHR47245">
    <property type="entry name" value="PEPTIDYLPROLYL ISOMERASE"/>
    <property type="match status" value="1"/>
</dbReference>
<organism evidence="3 4">
    <name type="scientific">Blastococcus saxobsidens</name>
    <dbReference type="NCBI Taxonomy" id="138336"/>
    <lineage>
        <taxon>Bacteria</taxon>
        <taxon>Bacillati</taxon>
        <taxon>Actinomycetota</taxon>
        <taxon>Actinomycetes</taxon>
        <taxon>Geodermatophilales</taxon>
        <taxon>Geodermatophilaceae</taxon>
        <taxon>Blastococcus</taxon>
    </lineage>
</organism>
<protein>
    <recommendedName>
        <fullName evidence="2">PpiC domain-containing protein</fullName>
    </recommendedName>
</protein>
<gene>
    <name evidence="3" type="ORF">GCU60_06875</name>
</gene>
<dbReference type="Proteomes" id="UP000479241">
    <property type="component" value="Unassembled WGS sequence"/>
</dbReference>
<proteinExistence type="predicted"/>
<dbReference type="EMBL" id="JAAGWG010000008">
    <property type="protein sequence ID" value="NEK85483.1"/>
    <property type="molecule type" value="Genomic_DNA"/>
</dbReference>
<dbReference type="PANTHER" id="PTHR47245:SF2">
    <property type="entry name" value="PEPTIDYL-PROLYL CIS-TRANS ISOMERASE HP_0175-RELATED"/>
    <property type="match status" value="1"/>
</dbReference>
<dbReference type="PROSITE" id="PS51257">
    <property type="entry name" value="PROKAR_LIPOPROTEIN"/>
    <property type="match status" value="1"/>
</dbReference>
<reference evidence="3 4" key="1">
    <citation type="submission" date="2019-12" db="EMBL/GenBank/DDBJ databases">
        <title>the WGS of Blastococcus saxobsidens 67B17.</title>
        <authorList>
            <person name="Jiang Z."/>
        </authorList>
    </citation>
    <scope>NUCLEOTIDE SEQUENCE [LARGE SCALE GENOMIC DNA]</scope>
    <source>
        <strain evidence="3 4">67B17</strain>
    </source>
</reference>
<evidence type="ECO:0000313" key="4">
    <source>
        <dbReference type="Proteomes" id="UP000479241"/>
    </source>
</evidence>
<dbReference type="SUPFAM" id="SSF109998">
    <property type="entry name" value="Triger factor/SurA peptide-binding domain-like"/>
    <property type="match status" value="1"/>
</dbReference>
<dbReference type="AlphaFoldDB" id="A0A6L9W0F9"/>
<feature type="chain" id="PRO_5038961518" description="PpiC domain-containing protein" evidence="1">
    <location>
        <begin position="25"/>
        <end position="330"/>
    </location>
</feature>
<dbReference type="Gene3D" id="1.10.4030.10">
    <property type="entry name" value="Porin chaperone SurA, peptide-binding domain"/>
    <property type="match status" value="1"/>
</dbReference>
<dbReference type="InterPro" id="IPR050245">
    <property type="entry name" value="PrsA_foldase"/>
</dbReference>
<name>A0A6L9W0F9_9ACTN</name>
<dbReference type="InterPro" id="IPR027304">
    <property type="entry name" value="Trigger_fact/SurA_dom_sf"/>
</dbReference>
<evidence type="ECO:0000259" key="2">
    <source>
        <dbReference type="Pfam" id="PF13145"/>
    </source>
</evidence>
<dbReference type="GO" id="GO:0003755">
    <property type="term" value="F:peptidyl-prolyl cis-trans isomerase activity"/>
    <property type="evidence" value="ECO:0007669"/>
    <property type="project" value="InterPro"/>
</dbReference>
<accession>A0A6L9W0F9</accession>
<evidence type="ECO:0000256" key="1">
    <source>
        <dbReference type="SAM" id="SignalP"/>
    </source>
</evidence>
<dbReference type="InterPro" id="IPR000297">
    <property type="entry name" value="PPIase_PpiC"/>
</dbReference>
<sequence length="330" mass="35147">MLMRRAARARAAVVLVAVALPVLAGCRSDPGVAAYVGDEQITVAELDAAVDERLADERIAEYAAGGEDEFTRRVLDGLVAREVHAAAAERYGVRVGEEEVGDRIEELLAEEDPEAVYAQLAQQGIGRADVRETIRQQLLRREIAEAEGQAGSLDEAALRERYDEVRESLAEVEFGYVTVPDQAIADQLVADLTAEPGRYAEFAALFAGPFTLAELQRQPAGELPPAFAERLDTTAPGTAFAVPVPDAGGVVVGFLGSTVYPPFEEVRPQLEDEAAAGVEATGAELVDGVREDLDVTVNPRYGVLREGRLVPGDGVVDLLEDDAAATPPAE</sequence>
<comment type="caution">
    <text evidence="3">The sequence shown here is derived from an EMBL/GenBank/DDBJ whole genome shotgun (WGS) entry which is preliminary data.</text>
</comment>
<feature type="signal peptide" evidence="1">
    <location>
        <begin position="1"/>
        <end position="24"/>
    </location>
</feature>
<dbReference type="Pfam" id="PF13624">
    <property type="entry name" value="SurA_N_3"/>
    <property type="match status" value="1"/>
</dbReference>
<feature type="domain" description="PpiC" evidence="2">
    <location>
        <begin position="154"/>
        <end position="268"/>
    </location>
</feature>
<evidence type="ECO:0000313" key="3">
    <source>
        <dbReference type="EMBL" id="NEK85483.1"/>
    </source>
</evidence>